<feature type="compositionally biased region" description="Low complexity" evidence="13">
    <location>
        <begin position="312"/>
        <end position="326"/>
    </location>
</feature>
<dbReference type="Gene3D" id="3.30.160.60">
    <property type="entry name" value="Classic Zinc Finger"/>
    <property type="match status" value="3"/>
</dbReference>
<keyword evidence="8" id="KW-0238">DNA-binding</keyword>
<evidence type="ECO:0000256" key="10">
    <source>
        <dbReference type="ARBA" id="ARBA00023163"/>
    </source>
</evidence>
<evidence type="ECO:0000256" key="2">
    <source>
        <dbReference type="ARBA" id="ARBA00009867"/>
    </source>
</evidence>
<keyword evidence="16" id="KW-1185">Reference proteome</keyword>
<evidence type="ECO:0000256" key="3">
    <source>
        <dbReference type="ARBA" id="ARBA00022723"/>
    </source>
</evidence>
<sequence length="899" mass="99002">PLEEPETNVVETGSETDEDDRTAGGRGGEDEEAGSPAGVPSLEASPRVAHALLSYCDPDGSDGPRDRRQDHHDRKEEYDDRKEEYDAVGPDASLHAAGQTLKRRNGVSELDEFFLKRKLEDGDGHPATIAEYLQRSDTAIIYPEAPEEVTRLGTPENTGQDEKLLSGGPDDFSALLTCPYCERGYKRLTSLKEHIRYRHEKISDSFVCSLCSDTFSLRTQLETHTCTHTAPAQQGSGNRKFKCSECGKAFKYKHHLKEHLRIHSGEKPYECSNCKKRFSHSGSYSSHISSKKCIGPIAVNGRACNRNHGNKPGSSPNSTTSSPGSPALAQLRHKLENGRPPLLGAPDPLLGAQDSLPAIKAEPMDFSEYRLLMASQHGFGGSVYVNGRGGSPLQHLAAIGLDLPHFSGSLGNNLSEVQRVLQIVDNTVCRQQTDGNPEEISKLRAYMKELGAQMEEQRRGFHAGSGATKSIIDYTLEKVNEAKSLIDDSKRQADVKKEKPNHSGDFEERYPDGQNHLVPFSCQFCKEAFAGPIPLHQHERYMCKMNEEIKAVLQPAESGPVGRRAAIPSEMSGIERATSPNNPFKDHVSVLKAYFAMNTEPNAEELLKISIAVGLPQEFVKEWFAQWKNQYQNIHRGGSRKRSPPPDSFSRSQMSLPSVDSHLANGDASHRISKANSRTSGDKPLDNLDHLRSDTPSPLNLSSTSSKNSQSSLYTPNSVASEEAHADIPLDLSLPKHIMAQRLLKQPRANGFINGEALHLANIKKEVHGSDSGGNSVHHLEKSPSPNFGMNPFYTSLHPHGAFPPPTFMSPAQASIPGFRPYPGLDPMSLLPHMAYTYATGAATFAEMQQRRKYQRKPGFQVKTLHIVHDAFQTGLSSTKELFSLLTLVCHQTHQTPCK</sequence>
<reference evidence="15" key="2">
    <citation type="submission" date="2025-09" db="UniProtKB">
        <authorList>
            <consortium name="Ensembl"/>
        </authorList>
    </citation>
    <scope>IDENTIFICATION</scope>
</reference>
<accession>A0A8C9XJD8</accession>
<dbReference type="InterPro" id="IPR051574">
    <property type="entry name" value="ZnF_E-box_Homeobox"/>
</dbReference>
<feature type="region of interest" description="Disordered" evidence="13">
    <location>
        <begin position="635"/>
        <end position="720"/>
    </location>
</feature>
<reference evidence="15" key="1">
    <citation type="submission" date="2025-08" db="UniProtKB">
        <authorList>
            <consortium name="Ensembl"/>
        </authorList>
    </citation>
    <scope>IDENTIFICATION</scope>
</reference>
<dbReference type="InterPro" id="IPR008598">
    <property type="entry name" value="Di19_Zn-bd"/>
</dbReference>
<feature type="compositionally biased region" description="Basic and acidic residues" evidence="13">
    <location>
        <begin position="62"/>
        <end position="85"/>
    </location>
</feature>
<dbReference type="PROSITE" id="PS00028">
    <property type="entry name" value="ZINC_FINGER_C2H2_1"/>
    <property type="match status" value="3"/>
</dbReference>
<evidence type="ECO:0000256" key="12">
    <source>
        <dbReference type="PROSITE-ProRule" id="PRU00042"/>
    </source>
</evidence>
<evidence type="ECO:0000313" key="15">
    <source>
        <dbReference type="Ensembl" id="ENSSLUP00000009430.1"/>
    </source>
</evidence>
<keyword evidence="9" id="KW-0371">Homeobox</keyword>
<feature type="domain" description="C2H2-type" evidence="14">
    <location>
        <begin position="206"/>
        <end position="233"/>
    </location>
</feature>
<feature type="domain" description="C2H2-type" evidence="14">
    <location>
        <begin position="241"/>
        <end position="268"/>
    </location>
</feature>
<dbReference type="SUPFAM" id="SSF46689">
    <property type="entry name" value="Homeodomain-like"/>
    <property type="match status" value="1"/>
</dbReference>
<evidence type="ECO:0000256" key="4">
    <source>
        <dbReference type="ARBA" id="ARBA00022737"/>
    </source>
</evidence>
<proteinExistence type="inferred from homology"/>
<dbReference type="SUPFAM" id="SSF57667">
    <property type="entry name" value="beta-beta-alpha zinc fingers"/>
    <property type="match status" value="2"/>
</dbReference>
<organism evidence="15 16">
    <name type="scientific">Sander lucioperca</name>
    <name type="common">Pike-perch</name>
    <name type="synonym">Perca lucioperca</name>
    <dbReference type="NCBI Taxonomy" id="283035"/>
    <lineage>
        <taxon>Eukaryota</taxon>
        <taxon>Metazoa</taxon>
        <taxon>Chordata</taxon>
        <taxon>Craniata</taxon>
        <taxon>Vertebrata</taxon>
        <taxon>Euteleostomi</taxon>
        <taxon>Actinopterygii</taxon>
        <taxon>Neopterygii</taxon>
        <taxon>Teleostei</taxon>
        <taxon>Neoteleostei</taxon>
        <taxon>Acanthomorphata</taxon>
        <taxon>Eupercaria</taxon>
        <taxon>Perciformes</taxon>
        <taxon>Percoidei</taxon>
        <taxon>Percidae</taxon>
        <taxon>Luciopercinae</taxon>
        <taxon>Sander</taxon>
    </lineage>
</organism>
<dbReference type="GO" id="GO:0008270">
    <property type="term" value="F:zinc ion binding"/>
    <property type="evidence" value="ECO:0007669"/>
    <property type="project" value="UniProtKB-KW"/>
</dbReference>
<dbReference type="InterPro" id="IPR009057">
    <property type="entry name" value="Homeodomain-like_sf"/>
</dbReference>
<evidence type="ECO:0000313" key="16">
    <source>
        <dbReference type="Proteomes" id="UP000694568"/>
    </source>
</evidence>
<keyword evidence="11" id="KW-0539">Nucleus</keyword>
<evidence type="ECO:0000256" key="8">
    <source>
        <dbReference type="ARBA" id="ARBA00023125"/>
    </source>
</evidence>
<evidence type="ECO:0000256" key="13">
    <source>
        <dbReference type="SAM" id="MobiDB-lite"/>
    </source>
</evidence>
<dbReference type="PROSITE" id="PS50157">
    <property type="entry name" value="ZINC_FINGER_C2H2_2"/>
    <property type="match status" value="3"/>
</dbReference>
<keyword evidence="4" id="KW-0677">Repeat</keyword>
<keyword evidence="7" id="KW-0805">Transcription regulation</keyword>
<evidence type="ECO:0000259" key="14">
    <source>
        <dbReference type="PROSITE" id="PS50157"/>
    </source>
</evidence>
<feature type="compositionally biased region" description="Low complexity" evidence="13">
    <location>
        <begin position="694"/>
        <end position="712"/>
    </location>
</feature>
<dbReference type="GO" id="GO:0000981">
    <property type="term" value="F:DNA-binding transcription factor activity, RNA polymerase II-specific"/>
    <property type="evidence" value="ECO:0007669"/>
    <property type="project" value="TreeGrafter"/>
</dbReference>
<feature type="region of interest" description="Disordered" evidence="13">
    <location>
        <begin position="490"/>
        <end position="510"/>
    </location>
</feature>
<evidence type="ECO:0000256" key="9">
    <source>
        <dbReference type="ARBA" id="ARBA00023155"/>
    </source>
</evidence>
<dbReference type="SMART" id="SM00355">
    <property type="entry name" value="ZnF_C2H2"/>
    <property type="match status" value="5"/>
</dbReference>
<dbReference type="Pfam" id="PF00096">
    <property type="entry name" value="zf-C2H2"/>
    <property type="match status" value="1"/>
</dbReference>
<comment type="subcellular location">
    <subcellularLocation>
        <location evidence="1">Nucleus</location>
    </subcellularLocation>
</comment>
<dbReference type="Proteomes" id="UP000694568">
    <property type="component" value="Unplaced"/>
</dbReference>
<feature type="region of interest" description="Disordered" evidence="13">
    <location>
        <begin position="304"/>
        <end position="327"/>
    </location>
</feature>
<dbReference type="GO" id="GO:0000978">
    <property type="term" value="F:RNA polymerase II cis-regulatory region sequence-specific DNA binding"/>
    <property type="evidence" value="ECO:0007669"/>
    <property type="project" value="TreeGrafter"/>
</dbReference>
<evidence type="ECO:0000256" key="11">
    <source>
        <dbReference type="ARBA" id="ARBA00023242"/>
    </source>
</evidence>
<dbReference type="InterPro" id="IPR036236">
    <property type="entry name" value="Znf_C2H2_sf"/>
</dbReference>
<feature type="domain" description="C2H2-type" evidence="14">
    <location>
        <begin position="176"/>
        <end position="199"/>
    </location>
</feature>
<dbReference type="Ensembl" id="ENSSLUT00000009730.1">
    <property type="protein sequence ID" value="ENSSLUP00000009430.1"/>
    <property type="gene ID" value="ENSSLUG00000004368.1"/>
</dbReference>
<dbReference type="FunFam" id="3.30.160.60:FF:000082">
    <property type="entry name" value="Putative zinc finger E-box-binding homeobox 2"/>
    <property type="match status" value="1"/>
</dbReference>
<comment type="similarity">
    <text evidence="2">Belongs to the delta-EF1/ZFH-1 C2H2-type zinc-finger family.</text>
</comment>
<dbReference type="PANTHER" id="PTHR24391">
    <property type="entry name" value="HISTONE H4 TRANSCRIPTION FACTOR-RELATED"/>
    <property type="match status" value="1"/>
</dbReference>
<dbReference type="FunFam" id="3.30.160.60:FF:000013">
    <property type="entry name" value="Putative zinc finger E-box-binding homeobox 2"/>
    <property type="match status" value="1"/>
</dbReference>
<feature type="region of interest" description="Disordered" evidence="13">
    <location>
        <begin position="1"/>
        <end position="99"/>
    </location>
</feature>
<protein>
    <submittedName>
        <fullName evidence="15">Zinc finger E-box binding homeobox 2a</fullName>
    </submittedName>
</protein>
<feature type="compositionally biased region" description="Basic and acidic residues" evidence="13">
    <location>
        <begin position="680"/>
        <end position="693"/>
    </location>
</feature>
<keyword evidence="6" id="KW-0862">Zinc</keyword>
<dbReference type="GeneTree" id="ENSGT00950000183208"/>
<evidence type="ECO:0000256" key="7">
    <source>
        <dbReference type="ARBA" id="ARBA00023015"/>
    </source>
</evidence>
<dbReference type="GO" id="GO:0005634">
    <property type="term" value="C:nucleus"/>
    <property type="evidence" value="ECO:0007669"/>
    <property type="project" value="UniProtKB-SubCell"/>
</dbReference>
<evidence type="ECO:0000256" key="1">
    <source>
        <dbReference type="ARBA" id="ARBA00004123"/>
    </source>
</evidence>
<name>A0A8C9XJD8_SANLU</name>
<dbReference type="PANTHER" id="PTHR24391:SF11">
    <property type="entry name" value="ZINC FINGER E-BOX-BINDING HOMEOBOX 2"/>
    <property type="match status" value="1"/>
</dbReference>
<keyword evidence="10" id="KW-0804">Transcription</keyword>
<keyword evidence="5 12" id="KW-0863">Zinc-finger</keyword>
<evidence type="ECO:0000256" key="5">
    <source>
        <dbReference type="ARBA" id="ARBA00022771"/>
    </source>
</evidence>
<dbReference type="Pfam" id="PF05605">
    <property type="entry name" value="zf-Di19"/>
    <property type="match status" value="1"/>
</dbReference>
<keyword evidence="3" id="KW-0479">Metal-binding</keyword>
<dbReference type="GO" id="GO:0000122">
    <property type="term" value="P:negative regulation of transcription by RNA polymerase II"/>
    <property type="evidence" value="ECO:0007669"/>
    <property type="project" value="UniProtKB-ARBA"/>
</dbReference>
<dbReference type="Gene3D" id="1.10.10.60">
    <property type="entry name" value="Homeodomain-like"/>
    <property type="match status" value="1"/>
</dbReference>
<dbReference type="AlphaFoldDB" id="A0A8C9XJD8"/>
<dbReference type="InterPro" id="IPR013087">
    <property type="entry name" value="Znf_C2H2_type"/>
</dbReference>
<evidence type="ECO:0000256" key="6">
    <source>
        <dbReference type="ARBA" id="ARBA00022833"/>
    </source>
</evidence>
<feature type="compositionally biased region" description="Polar residues" evidence="13">
    <location>
        <begin position="649"/>
        <end position="658"/>
    </location>
</feature>